<accession>A0ACC2LED6</accession>
<name>A0ACC2LED6_PERAE</name>
<comment type="caution">
    <text evidence="1">The sequence shown here is derived from an EMBL/GenBank/DDBJ whole genome shotgun (WGS) entry which is preliminary data.</text>
</comment>
<evidence type="ECO:0000313" key="2">
    <source>
        <dbReference type="Proteomes" id="UP001234297"/>
    </source>
</evidence>
<protein>
    <submittedName>
        <fullName evidence="1">Uncharacterized protein</fullName>
    </submittedName>
</protein>
<sequence length="297" mass="33673">MLQEFDMTDLGRMRYFLGIEVLQQTDGIFLGQKKFAQEILDRFGMAGCNSVRNPIVPGSNLVKDTHGIPVDSTNYKQIVGNLMYLTNTRPDIMFVVSLLSRFMARPTELHSQAAKRVLRYVKGTLDFGVFYREGGDYELVAYTDSDYAGDLEDRKSTSSYLFLSSYGAVSWSSRKQPIITLSTTEAEFVAAASCVCEAVWLRRMLETLHHDQQDSTVMFCDNSSTIKLSKNPVMHGQSKHIDVHYHFLRDLTGDGVVEMIYCHTQEQLADIMTKPLRLANYEKLCALMGVCQEPRII</sequence>
<reference evidence="1 2" key="1">
    <citation type="journal article" date="2022" name="Hortic Res">
        <title>A haplotype resolved chromosomal level avocado genome allows analysis of novel avocado genes.</title>
        <authorList>
            <person name="Nath O."/>
            <person name="Fletcher S.J."/>
            <person name="Hayward A."/>
            <person name="Shaw L.M."/>
            <person name="Masouleh A.K."/>
            <person name="Furtado A."/>
            <person name="Henry R.J."/>
            <person name="Mitter N."/>
        </authorList>
    </citation>
    <scope>NUCLEOTIDE SEQUENCE [LARGE SCALE GENOMIC DNA]</scope>
    <source>
        <strain evidence="2">cv. Hass</strain>
    </source>
</reference>
<evidence type="ECO:0000313" key="1">
    <source>
        <dbReference type="EMBL" id="KAJ8631789.1"/>
    </source>
</evidence>
<gene>
    <name evidence="1" type="ORF">MRB53_025112</name>
</gene>
<keyword evidence="2" id="KW-1185">Reference proteome</keyword>
<dbReference type="EMBL" id="CM056815">
    <property type="protein sequence ID" value="KAJ8631789.1"/>
    <property type="molecule type" value="Genomic_DNA"/>
</dbReference>
<proteinExistence type="predicted"/>
<organism evidence="1 2">
    <name type="scientific">Persea americana</name>
    <name type="common">Avocado</name>
    <dbReference type="NCBI Taxonomy" id="3435"/>
    <lineage>
        <taxon>Eukaryota</taxon>
        <taxon>Viridiplantae</taxon>
        <taxon>Streptophyta</taxon>
        <taxon>Embryophyta</taxon>
        <taxon>Tracheophyta</taxon>
        <taxon>Spermatophyta</taxon>
        <taxon>Magnoliopsida</taxon>
        <taxon>Magnoliidae</taxon>
        <taxon>Laurales</taxon>
        <taxon>Lauraceae</taxon>
        <taxon>Persea</taxon>
    </lineage>
</organism>
<dbReference type="Proteomes" id="UP001234297">
    <property type="component" value="Chromosome 7"/>
</dbReference>